<feature type="chain" id="PRO_5020791840" description="CarboxypepD_reg-like domain-containing protein" evidence="1">
    <location>
        <begin position="24"/>
        <end position="264"/>
    </location>
</feature>
<sequence>MIKTKRCFAVVFFFVMASLYSQTVQINGVVTGNTDVENIHVINKTANKFTTTNKLGAFTIEVKLSDTLVFSSVQYSLKAVMISPKIILEKKMTVFLKDKVNELDQVTVGKILTGSLDSDIKNSDAERPIDFYDVGIPGYTGKTKTQSERRLHEADAGKYVAIGLGVGLNLNKILNGITGRTKKLKERVRKEHNEGLLTSIKSNLSENFFITYPLDESLRTDFFYFCSEDENFEKRCRGKSDIEIFEFLAEKMVTYKANLRSKDD</sequence>
<evidence type="ECO:0000313" key="2">
    <source>
        <dbReference type="EMBL" id="TJY36448.1"/>
    </source>
</evidence>
<evidence type="ECO:0008006" key="4">
    <source>
        <dbReference type="Google" id="ProtNLM"/>
    </source>
</evidence>
<evidence type="ECO:0000256" key="1">
    <source>
        <dbReference type="SAM" id="SignalP"/>
    </source>
</evidence>
<feature type="signal peptide" evidence="1">
    <location>
        <begin position="1"/>
        <end position="23"/>
    </location>
</feature>
<evidence type="ECO:0000313" key="3">
    <source>
        <dbReference type="Proteomes" id="UP000307657"/>
    </source>
</evidence>
<keyword evidence="1" id="KW-0732">Signal</keyword>
<reference evidence="2 3" key="1">
    <citation type="submission" date="2019-04" db="EMBL/GenBank/DDBJ databases">
        <title>Lacinutrix sp. nov., isolated from marine water.</title>
        <authorList>
            <person name="Kim W."/>
        </authorList>
    </citation>
    <scope>NUCLEOTIDE SEQUENCE [LARGE SCALE GENOMIC DNA]</scope>
    <source>
        <strain evidence="2 3">CAU 1491</strain>
    </source>
</reference>
<accession>A0A4U0EX97</accession>
<gene>
    <name evidence="2" type="ORF">E5167_07240</name>
</gene>
<dbReference type="EMBL" id="SUPL01000003">
    <property type="protein sequence ID" value="TJY36448.1"/>
    <property type="molecule type" value="Genomic_DNA"/>
</dbReference>
<dbReference type="RefSeq" id="WP_169301395.1">
    <property type="nucleotide sequence ID" value="NZ_SUPL01000003.1"/>
</dbReference>
<keyword evidence="3" id="KW-1185">Reference proteome</keyword>
<dbReference type="Proteomes" id="UP000307657">
    <property type="component" value="Unassembled WGS sequence"/>
</dbReference>
<proteinExistence type="predicted"/>
<dbReference type="AlphaFoldDB" id="A0A4U0EX97"/>
<dbReference type="InterPro" id="IPR008969">
    <property type="entry name" value="CarboxyPept-like_regulatory"/>
</dbReference>
<dbReference type="SUPFAM" id="SSF49464">
    <property type="entry name" value="Carboxypeptidase regulatory domain-like"/>
    <property type="match status" value="1"/>
</dbReference>
<name>A0A4U0EX97_9FLAO</name>
<organism evidence="2 3">
    <name type="scientific">Pontimicrobium aquaticum</name>
    <dbReference type="NCBI Taxonomy" id="2565367"/>
    <lineage>
        <taxon>Bacteria</taxon>
        <taxon>Pseudomonadati</taxon>
        <taxon>Bacteroidota</taxon>
        <taxon>Flavobacteriia</taxon>
        <taxon>Flavobacteriales</taxon>
        <taxon>Flavobacteriaceae</taxon>
        <taxon>Pontimicrobium</taxon>
    </lineage>
</organism>
<protein>
    <recommendedName>
        <fullName evidence="4">CarboxypepD_reg-like domain-containing protein</fullName>
    </recommendedName>
</protein>
<comment type="caution">
    <text evidence="2">The sequence shown here is derived from an EMBL/GenBank/DDBJ whole genome shotgun (WGS) entry which is preliminary data.</text>
</comment>